<evidence type="ECO:0000256" key="1">
    <source>
        <dbReference type="SAM" id="Phobius"/>
    </source>
</evidence>
<gene>
    <name evidence="2" type="ORF">P4706_28595</name>
</gene>
<dbReference type="AlphaFoldDB" id="A0AAW9NMY3"/>
<dbReference type="PANTHER" id="PTHR35337:SF1">
    <property type="entry name" value="SLR1478 PROTEIN"/>
    <property type="match status" value="1"/>
</dbReference>
<protein>
    <submittedName>
        <fullName evidence="2">Stage II sporulation protein M</fullName>
    </submittedName>
</protein>
<dbReference type="Proteomes" id="UP001307168">
    <property type="component" value="Unassembled WGS sequence"/>
</dbReference>
<keyword evidence="1" id="KW-0472">Membrane</keyword>
<organism evidence="2 3">
    <name type="scientific">Peribacillus castrilensis</name>
    <dbReference type="NCBI Taxonomy" id="2897690"/>
    <lineage>
        <taxon>Bacteria</taxon>
        <taxon>Bacillati</taxon>
        <taxon>Bacillota</taxon>
        <taxon>Bacilli</taxon>
        <taxon>Bacillales</taxon>
        <taxon>Bacillaceae</taxon>
        <taxon>Peribacillus</taxon>
    </lineage>
</organism>
<feature type="transmembrane region" description="Helical" evidence="1">
    <location>
        <begin position="74"/>
        <end position="97"/>
    </location>
</feature>
<dbReference type="PANTHER" id="PTHR35337">
    <property type="entry name" value="SLR1478 PROTEIN"/>
    <property type="match status" value="1"/>
</dbReference>
<evidence type="ECO:0000313" key="2">
    <source>
        <dbReference type="EMBL" id="MEC0276953.1"/>
    </source>
</evidence>
<sequence length="214" mass="24584">MKKVYLKEFEIYKKSYQKSFWWTFIFSIIILIVCFTLSFFMADFFIKQTEAIAESMANDIAEIRGKEISELSDIQTFLVIFWNNIKVGAITVLLGIIPLYRLPSFFMVLQFIVIGVVFGGLSAMGHSVLNAFVFSFLPHAIIELTAFVYSVAIGSFINRNILTKIFFRKKKDSEPIGKLLKQSLRSYIFVVIPLLFIAAFIEAFITSRLSETFL</sequence>
<dbReference type="RefSeq" id="WP_328167705.1">
    <property type="nucleotide sequence ID" value="NZ_JARNBH010000045.1"/>
</dbReference>
<dbReference type="EMBL" id="JARNBH010000045">
    <property type="protein sequence ID" value="MEC0276953.1"/>
    <property type="molecule type" value="Genomic_DNA"/>
</dbReference>
<reference evidence="2 3" key="1">
    <citation type="submission" date="2023-03" db="EMBL/GenBank/DDBJ databases">
        <title>Bacillus Genome Sequencing.</title>
        <authorList>
            <person name="Dunlap C."/>
        </authorList>
    </citation>
    <scope>NUCLEOTIDE SEQUENCE [LARGE SCALE GENOMIC DNA]</scope>
    <source>
        <strain evidence="2 3">B-41290</strain>
    </source>
</reference>
<proteinExistence type="predicted"/>
<evidence type="ECO:0000313" key="3">
    <source>
        <dbReference type="Proteomes" id="UP001307168"/>
    </source>
</evidence>
<keyword evidence="1" id="KW-0812">Transmembrane</keyword>
<comment type="caution">
    <text evidence="2">The sequence shown here is derived from an EMBL/GenBank/DDBJ whole genome shotgun (WGS) entry which is preliminary data.</text>
</comment>
<feature type="transmembrane region" description="Helical" evidence="1">
    <location>
        <begin position="136"/>
        <end position="162"/>
    </location>
</feature>
<feature type="transmembrane region" description="Helical" evidence="1">
    <location>
        <begin position="183"/>
        <end position="205"/>
    </location>
</feature>
<feature type="transmembrane region" description="Helical" evidence="1">
    <location>
        <begin position="104"/>
        <end position="124"/>
    </location>
</feature>
<dbReference type="InterPro" id="IPR002798">
    <property type="entry name" value="SpoIIM-like"/>
</dbReference>
<accession>A0AAW9NMY3</accession>
<feature type="transmembrane region" description="Helical" evidence="1">
    <location>
        <begin position="20"/>
        <end position="41"/>
    </location>
</feature>
<dbReference type="Pfam" id="PF01944">
    <property type="entry name" value="SpoIIM"/>
    <property type="match status" value="1"/>
</dbReference>
<keyword evidence="1" id="KW-1133">Transmembrane helix</keyword>
<name>A0AAW9NMY3_9BACI</name>
<keyword evidence="3" id="KW-1185">Reference proteome</keyword>